<evidence type="ECO:0000313" key="7">
    <source>
        <dbReference type="EMBL" id="OOP68448.1"/>
    </source>
</evidence>
<dbReference type="FunFam" id="3.40.50.2000:FF:000043">
    <property type="entry name" value="UDP-N-acetylglucosamine 2-epimerase"/>
    <property type="match status" value="1"/>
</dbReference>
<dbReference type="GO" id="GO:0008761">
    <property type="term" value="F:UDP-N-acetylglucosamine 2-epimerase activity"/>
    <property type="evidence" value="ECO:0007669"/>
    <property type="project" value="UniProtKB-EC"/>
</dbReference>
<dbReference type="AlphaFoldDB" id="A0A8E2I9F3"/>
<proteinExistence type="inferred from homology"/>
<accession>A0A8E2I9F3</accession>
<sequence>MTKPIKVMTIFGTRPEAIKMAPLVLELQKHPDSIESIVTVTAQHRQMLDQVLDIFNIKPNYDLNIMKDRQTLKDITIKALEGLDRVMKEAKPDIVLVHGDTTTTFVASLSAYYNQIVVGHVEAGLRTWNKYSPFPEELNRQLTGVIADIHFAPTDKAANNLLDENKKSESIYITGNTAIDALKTTIKKDYTHDVLEKLGEDRLILLTAHRRENHGEPMRNMFRAVKRLVEENSNIQVVYPVHLNPVVREVASDILGNDPRIHLIEPLDVIDFHNFAERAHLILTDSGGVQEEAPSLGVPVLVLRDTTERPEGIEAGTLKLAGVNEETIYQLATELLTDPVAYEKMSKATNPYGDGQASKRIVEAIQYHFHQRENKPESFKPL</sequence>
<dbReference type="Gene3D" id="3.40.50.2000">
    <property type="entry name" value="Glycogen Phosphorylase B"/>
    <property type="match status" value="2"/>
</dbReference>
<evidence type="ECO:0000256" key="2">
    <source>
        <dbReference type="ARBA" id="ARBA00038209"/>
    </source>
</evidence>
<dbReference type="PANTHER" id="PTHR43174">
    <property type="entry name" value="UDP-N-ACETYLGLUCOSAMINE 2-EPIMERASE"/>
    <property type="match status" value="1"/>
</dbReference>
<evidence type="ECO:0000256" key="1">
    <source>
        <dbReference type="ARBA" id="ARBA00023235"/>
    </source>
</evidence>
<protein>
    <recommendedName>
        <fullName evidence="3">UDP-N-acetylglucosamine 2-epimerase (non-hydrolyzing)</fullName>
        <ecNumber evidence="3">5.1.3.14</ecNumber>
    </recommendedName>
    <alternativeName>
        <fullName evidence="4">UDP-GlcNAc-2-epimerase</fullName>
    </alternativeName>
</protein>
<evidence type="ECO:0000259" key="6">
    <source>
        <dbReference type="Pfam" id="PF02350"/>
    </source>
</evidence>
<dbReference type="EC" id="5.1.3.14" evidence="3"/>
<dbReference type="SUPFAM" id="SSF53756">
    <property type="entry name" value="UDP-Glycosyltransferase/glycogen phosphorylase"/>
    <property type="match status" value="1"/>
</dbReference>
<dbReference type="EMBL" id="MTLA01000108">
    <property type="protein sequence ID" value="OOP68448.1"/>
    <property type="molecule type" value="Genomic_DNA"/>
</dbReference>
<gene>
    <name evidence="7" type="ORF">BWZ43_10355</name>
</gene>
<comment type="similarity">
    <text evidence="2 5">Belongs to the UDP-N-acetylglucosamine 2-epimerase family.</text>
</comment>
<keyword evidence="1 5" id="KW-0413">Isomerase</keyword>
<evidence type="ECO:0000256" key="3">
    <source>
        <dbReference type="ARBA" id="ARBA00038858"/>
    </source>
</evidence>
<dbReference type="InterPro" id="IPR029767">
    <property type="entry name" value="WecB-like"/>
</dbReference>
<organism evidence="7 8">
    <name type="scientific">Heyndrickxia oleronia</name>
    <dbReference type="NCBI Taxonomy" id="38875"/>
    <lineage>
        <taxon>Bacteria</taxon>
        <taxon>Bacillati</taxon>
        <taxon>Bacillota</taxon>
        <taxon>Bacilli</taxon>
        <taxon>Bacillales</taxon>
        <taxon>Bacillaceae</taxon>
        <taxon>Heyndrickxia</taxon>
    </lineage>
</organism>
<evidence type="ECO:0000256" key="4">
    <source>
        <dbReference type="ARBA" id="ARBA00079400"/>
    </source>
</evidence>
<dbReference type="Pfam" id="PF02350">
    <property type="entry name" value="Epimerase_2"/>
    <property type="match status" value="1"/>
</dbReference>
<feature type="domain" description="UDP-N-acetylglucosamine 2-epimerase" evidence="6">
    <location>
        <begin position="27"/>
        <end position="365"/>
    </location>
</feature>
<keyword evidence="8" id="KW-1185">Reference proteome</keyword>
<dbReference type="Proteomes" id="UP000189761">
    <property type="component" value="Unassembled WGS sequence"/>
</dbReference>
<dbReference type="PANTHER" id="PTHR43174:SF2">
    <property type="entry name" value="UDP-N-ACETYLGLUCOSAMINE 2-EPIMERASE"/>
    <property type="match status" value="1"/>
</dbReference>
<dbReference type="NCBIfam" id="TIGR00236">
    <property type="entry name" value="wecB"/>
    <property type="match status" value="1"/>
</dbReference>
<dbReference type="RefSeq" id="WP_058005267.1">
    <property type="nucleotide sequence ID" value="NZ_CP065424.1"/>
</dbReference>
<comment type="caution">
    <text evidence="7">The sequence shown here is derived from an EMBL/GenBank/DDBJ whole genome shotgun (WGS) entry which is preliminary data.</text>
</comment>
<dbReference type="InterPro" id="IPR003331">
    <property type="entry name" value="UDP_GlcNAc_Epimerase_2_dom"/>
</dbReference>
<evidence type="ECO:0000256" key="5">
    <source>
        <dbReference type="RuleBase" id="RU003513"/>
    </source>
</evidence>
<reference evidence="7 8" key="1">
    <citation type="submission" date="2017-01" db="EMBL/GenBank/DDBJ databases">
        <title>Draft genome sequence of Bacillus oleronius.</title>
        <authorList>
            <person name="Allam M."/>
        </authorList>
    </citation>
    <scope>NUCLEOTIDE SEQUENCE [LARGE SCALE GENOMIC DNA]</scope>
    <source>
        <strain evidence="7 8">DSM 9356</strain>
    </source>
</reference>
<name>A0A8E2I9F3_9BACI</name>
<evidence type="ECO:0000313" key="8">
    <source>
        <dbReference type="Proteomes" id="UP000189761"/>
    </source>
</evidence>
<dbReference type="CDD" id="cd03786">
    <property type="entry name" value="GTB_UDP-GlcNAc_2-Epimerase"/>
    <property type="match status" value="1"/>
</dbReference>